<dbReference type="EMBL" id="LXQA010567999">
    <property type="protein sequence ID" value="MCI59664.1"/>
    <property type="molecule type" value="Genomic_DNA"/>
</dbReference>
<evidence type="ECO:0000313" key="3">
    <source>
        <dbReference type="Proteomes" id="UP000265520"/>
    </source>
</evidence>
<evidence type="ECO:0000313" key="2">
    <source>
        <dbReference type="EMBL" id="MCI59664.1"/>
    </source>
</evidence>
<reference evidence="2 3" key="1">
    <citation type="journal article" date="2018" name="Front. Plant Sci.">
        <title>Red Clover (Trifolium pratense) and Zigzag Clover (T. medium) - A Picture of Genomic Similarities and Differences.</title>
        <authorList>
            <person name="Dluhosova J."/>
            <person name="Istvanek J."/>
            <person name="Nedelnik J."/>
            <person name="Repkova J."/>
        </authorList>
    </citation>
    <scope>NUCLEOTIDE SEQUENCE [LARGE SCALE GENOMIC DNA]</scope>
    <source>
        <strain evidence="3">cv. 10/8</strain>
        <tissue evidence="2">Leaf</tissue>
    </source>
</reference>
<proteinExistence type="predicted"/>
<name>A0A392TGD5_9FABA</name>
<dbReference type="Proteomes" id="UP000265520">
    <property type="component" value="Unassembled WGS sequence"/>
</dbReference>
<protein>
    <submittedName>
        <fullName evidence="2">Uncharacterized protein</fullName>
    </submittedName>
</protein>
<dbReference type="AlphaFoldDB" id="A0A392TGD5"/>
<organism evidence="2 3">
    <name type="scientific">Trifolium medium</name>
    <dbReference type="NCBI Taxonomy" id="97028"/>
    <lineage>
        <taxon>Eukaryota</taxon>
        <taxon>Viridiplantae</taxon>
        <taxon>Streptophyta</taxon>
        <taxon>Embryophyta</taxon>
        <taxon>Tracheophyta</taxon>
        <taxon>Spermatophyta</taxon>
        <taxon>Magnoliopsida</taxon>
        <taxon>eudicotyledons</taxon>
        <taxon>Gunneridae</taxon>
        <taxon>Pentapetalae</taxon>
        <taxon>rosids</taxon>
        <taxon>fabids</taxon>
        <taxon>Fabales</taxon>
        <taxon>Fabaceae</taxon>
        <taxon>Papilionoideae</taxon>
        <taxon>50 kb inversion clade</taxon>
        <taxon>NPAAA clade</taxon>
        <taxon>Hologalegina</taxon>
        <taxon>IRL clade</taxon>
        <taxon>Trifolieae</taxon>
        <taxon>Trifolium</taxon>
    </lineage>
</organism>
<evidence type="ECO:0000256" key="1">
    <source>
        <dbReference type="SAM" id="MobiDB-lite"/>
    </source>
</evidence>
<feature type="region of interest" description="Disordered" evidence="1">
    <location>
        <begin position="1"/>
        <end position="29"/>
    </location>
</feature>
<accession>A0A392TGD5</accession>
<comment type="caution">
    <text evidence="2">The sequence shown here is derived from an EMBL/GenBank/DDBJ whole genome shotgun (WGS) entry which is preliminary data.</text>
</comment>
<keyword evidence="3" id="KW-1185">Reference proteome</keyword>
<sequence>MPNPRDNKNKQVVEMANRPVKERVSAPNTAAKEYVEGGHMEADDLLDSEPDLDILVNVVSILPAE</sequence>
<feature type="compositionally biased region" description="Basic and acidic residues" evidence="1">
    <location>
        <begin position="1"/>
        <end position="11"/>
    </location>
</feature>
<feature type="non-terminal residue" evidence="2">
    <location>
        <position position="65"/>
    </location>
</feature>